<dbReference type="AlphaFoldDB" id="E8LK54"/>
<dbReference type="SUPFAM" id="SSF144091">
    <property type="entry name" value="Rhomboid-like"/>
    <property type="match status" value="1"/>
</dbReference>
<dbReference type="Pfam" id="PF01694">
    <property type="entry name" value="Rhomboid"/>
    <property type="match status" value="1"/>
</dbReference>
<dbReference type="Proteomes" id="UP000018458">
    <property type="component" value="Unassembled WGS sequence"/>
</dbReference>
<keyword evidence="3 7" id="KW-0812">Transmembrane</keyword>
<feature type="transmembrane region" description="Helical" evidence="7">
    <location>
        <begin position="236"/>
        <end position="255"/>
    </location>
</feature>
<comment type="caution">
    <text evidence="10">The sequence shown here is derived from an EMBL/GenBank/DDBJ whole genome shotgun (WGS) entry which is preliminary data.</text>
</comment>
<dbReference type="EMBL" id="AEVO01000052">
    <property type="protein sequence ID" value="EFY07051.1"/>
    <property type="molecule type" value="Genomic_DNA"/>
</dbReference>
<feature type="transmembrane region" description="Helical" evidence="7">
    <location>
        <begin position="206"/>
        <end position="224"/>
    </location>
</feature>
<feature type="domain" description="Peptidase S54 GlpG peptidase N-terminal" evidence="9">
    <location>
        <begin position="9"/>
        <end position="82"/>
    </location>
</feature>
<keyword evidence="11" id="KW-1185">Reference proteome</keyword>
<evidence type="ECO:0000259" key="8">
    <source>
        <dbReference type="Pfam" id="PF01694"/>
    </source>
</evidence>
<keyword evidence="6 7" id="KW-0472">Membrane</keyword>
<dbReference type="InterPro" id="IPR050925">
    <property type="entry name" value="Rhomboid_protease_S54"/>
</dbReference>
<dbReference type="InterPro" id="IPR038236">
    <property type="entry name" value="GlpG_N_sf"/>
</dbReference>
<sequence length="289" mass="32313">MNYDNFTFEVGVIAQKDAALTFADYLVSINIKAIVREKLGGNYSVCVDNELALYRARTEFAEFARDPLNRKYKNAAWQRGRVLRKRPEIKARGFTLFSMDLVSFTTAVEAVCVIVYLLMFVARTSVIDALGLYDSRLISDDFAIYRLVTPAFMHFSIMHIGFNLVMWEAFARPIERYLGTLKLIGLFILVALLSNIAQLWFLPTGAVFGGMSGVVYGLIGYMAVLSLRKDLPYKLYIPKGLFTVSLVFIALGFFMDGIANFCHIGGIAAGALCGFIDLKRPLGSVLKNR</sequence>
<protein>
    <submittedName>
        <fullName evidence="10">Peptidase, S54 family</fullName>
        <ecNumber evidence="10">3.4.21.-</ecNumber>
    </submittedName>
</protein>
<dbReference type="RefSeq" id="WP_009143292.1">
    <property type="nucleotide sequence ID" value="NZ_GL830989.1"/>
</dbReference>
<evidence type="ECO:0000256" key="3">
    <source>
        <dbReference type="ARBA" id="ARBA00022692"/>
    </source>
</evidence>
<comment type="similarity">
    <text evidence="2">Belongs to the peptidase S54 family.</text>
</comment>
<evidence type="ECO:0000256" key="2">
    <source>
        <dbReference type="ARBA" id="ARBA00009045"/>
    </source>
</evidence>
<evidence type="ECO:0000313" key="10">
    <source>
        <dbReference type="EMBL" id="EFY07051.1"/>
    </source>
</evidence>
<dbReference type="PANTHER" id="PTHR43731:SF14">
    <property type="entry name" value="PRESENILIN-ASSOCIATED RHOMBOID-LIKE PROTEIN, MITOCHONDRIAL"/>
    <property type="match status" value="1"/>
</dbReference>
<organism evidence="10 11">
    <name type="scientific">Succinatimonas hippei (strain DSM 22608 / JCM 16073 / KCTC 15190 / YIT 12066)</name>
    <dbReference type="NCBI Taxonomy" id="762983"/>
    <lineage>
        <taxon>Bacteria</taxon>
        <taxon>Pseudomonadati</taxon>
        <taxon>Pseudomonadota</taxon>
        <taxon>Gammaproteobacteria</taxon>
        <taxon>Aeromonadales</taxon>
        <taxon>Succinivibrionaceae</taxon>
        <taxon>Succinatimonas</taxon>
    </lineage>
</organism>
<evidence type="ECO:0000256" key="7">
    <source>
        <dbReference type="SAM" id="Phobius"/>
    </source>
</evidence>
<dbReference type="HOGENOM" id="CLU_058989_0_0_6"/>
<evidence type="ECO:0000259" key="9">
    <source>
        <dbReference type="Pfam" id="PF12122"/>
    </source>
</evidence>
<dbReference type="EC" id="3.4.21.-" evidence="10"/>
<dbReference type="GO" id="GO:0016020">
    <property type="term" value="C:membrane"/>
    <property type="evidence" value="ECO:0007669"/>
    <property type="project" value="UniProtKB-SubCell"/>
</dbReference>
<feature type="domain" description="Peptidase S54 rhomboid" evidence="8">
    <location>
        <begin position="144"/>
        <end position="279"/>
    </location>
</feature>
<evidence type="ECO:0000256" key="1">
    <source>
        <dbReference type="ARBA" id="ARBA00004141"/>
    </source>
</evidence>
<dbReference type="OrthoDB" id="9778341at2"/>
<dbReference type="InterPro" id="IPR035952">
    <property type="entry name" value="Rhomboid-like_sf"/>
</dbReference>
<comment type="subcellular location">
    <subcellularLocation>
        <location evidence="1">Membrane</location>
        <topology evidence="1">Multi-pass membrane protein</topology>
    </subcellularLocation>
</comment>
<name>E8LK54_SUCHY</name>
<dbReference type="Gene3D" id="1.20.1540.10">
    <property type="entry name" value="Rhomboid-like"/>
    <property type="match status" value="1"/>
</dbReference>
<evidence type="ECO:0000256" key="6">
    <source>
        <dbReference type="ARBA" id="ARBA00023136"/>
    </source>
</evidence>
<proteinExistence type="inferred from homology"/>
<keyword evidence="5 7" id="KW-1133">Transmembrane helix</keyword>
<accession>E8LK54</accession>
<feature type="transmembrane region" description="Helical" evidence="7">
    <location>
        <begin position="177"/>
        <end position="200"/>
    </location>
</feature>
<dbReference type="Pfam" id="PF12122">
    <property type="entry name" value="Rhomboid_N"/>
    <property type="match status" value="1"/>
</dbReference>
<dbReference type="PANTHER" id="PTHR43731">
    <property type="entry name" value="RHOMBOID PROTEASE"/>
    <property type="match status" value="1"/>
</dbReference>
<reference evidence="10 11" key="1">
    <citation type="submission" date="2011-01" db="EMBL/GenBank/DDBJ databases">
        <authorList>
            <person name="Weinstock G."/>
            <person name="Sodergren E."/>
            <person name="Clifton S."/>
            <person name="Fulton L."/>
            <person name="Fulton B."/>
            <person name="Courtney L."/>
            <person name="Fronick C."/>
            <person name="Harrison M."/>
            <person name="Strong C."/>
            <person name="Farmer C."/>
            <person name="Delahaunty K."/>
            <person name="Markovic C."/>
            <person name="Hall O."/>
            <person name="Minx P."/>
            <person name="Tomlinson C."/>
            <person name="Mitreva M."/>
            <person name="Hou S."/>
            <person name="Chen J."/>
            <person name="Wollam A."/>
            <person name="Pepin K.H."/>
            <person name="Johnson M."/>
            <person name="Bhonagiri V."/>
            <person name="Zhang X."/>
            <person name="Suruliraj S."/>
            <person name="Warren W."/>
            <person name="Chinwalla A."/>
            <person name="Mardis E.R."/>
            <person name="Wilson R.K."/>
        </authorList>
    </citation>
    <scope>NUCLEOTIDE SEQUENCE [LARGE SCALE GENOMIC DNA]</scope>
    <source>
        <strain evidence="11">DSM 22608 / JCM 16073 / KCTC 15190 / YIT 12066</strain>
    </source>
</reference>
<dbReference type="InterPro" id="IPR022732">
    <property type="entry name" value="Peptidase_S54_GlpG_N"/>
</dbReference>
<dbReference type="InterPro" id="IPR022764">
    <property type="entry name" value="Peptidase_S54_rhomboid_dom"/>
</dbReference>
<dbReference type="Gene3D" id="3.30.70.2350">
    <property type="match status" value="1"/>
</dbReference>
<keyword evidence="4 10" id="KW-0378">Hydrolase</keyword>
<dbReference type="STRING" id="762983.HMPREF9444_01091"/>
<evidence type="ECO:0000313" key="11">
    <source>
        <dbReference type="Proteomes" id="UP000018458"/>
    </source>
</evidence>
<feature type="transmembrane region" description="Helical" evidence="7">
    <location>
        <begin position="142"/>
        <end position="165"/>
    </location>
</feature>
<evidence type="ECO:0000256" key="4">
    <source>
        <dbReference type="ARBA" id="ARBA00022801"/>
    </source>
</evidence>
<feature type="transmembrane region" description="Helical" evidence="7">
    <location>
        <begin position="94"/>
        <end position="122"/>
    </location>
</feature>
<dbReference type="GO" id="GO:0004252">
    <property type="term" value="F:serine-type endopeptidase activity"/>
    <property type="evidence" value="ECO:0007669"/>
    <property type="project" value="InterPro"/>
</dbReference>
<dbReference type="eggNOG" id="COG0705">
    <property type="taxonomic scope" value="Bacteria"/>
</dbReference>
<gene>
    <name evidence="10" type="ORF">HMPREF9444_01091</name>
</gene>
<evidence type="ECO:0000256" key="5">
    <source>
        <dbReference type="ARBA" id="ARBA00022989"/>
    </source>
</evidence>